<keyword evidence="3" id="KW-0067">ATP-binding</keyword>
<dbReference type="InterPro" id="IPR027417">
    <property type="entry name" value="P-loop_NTPase"/>
</dbReference>
<dbReference type="Pfam" id="PF13424">
    <property type="entry name" value="TPR_12"/>
    <property type="match status" value="3"/>
</dbReference>
<proteinExistence type="predicted"/>
<evidence type="ECO:0000259" key="2">
    <source>
        <dbReference type="Pfam" id="PF00931"/>
    </source>
</evidence>
<comment type="caution">
    <text evidence="3">The sequence shown here is derived from an EMBL/GenBank/DDBJ whole genome shotgun (WGS) entry which is preliminary data.</text>
</comment>
<reference evidence="3 4" key="1">
    <citation type="submission" date="2020-12" db="EMBL/GenBank/DDBJ databases">
        <title>Streptomyces typhae sp. nov., a novel endophytic actinomycete isolated from the root of cattail pollen (Typha angustifolia L.).</title>
        <authorList>
            <person name="Peng C."/>
            <person name="Liu C."/>
        </authorList>
    </citation>
    <scope>NUCLEOTIDE SEQUENCE [LARGE SCALE GENOMIC DNA]</scope>
    <source>
        <strain evidence="3 4">JCM 4753</strain>
    </source>
</reference>
<feature type="domain" description="NB-ARC" evidence="2">
    <location>
        <begin position="616"/>
        <end position="730"/>
    </location>
</feature>
<organism evidence="3 4">
    <name type="scientific">Streptomyces flavofungini</name>
    <dbReference type="NCBI Taxonomy" id="68200"/>
    <lineage>
        <taxon>Bacteria</taxon>
        <taxon>Bacillati</taxon>
        <taxon>Actinomycetota</taxon>
        <taxon>Actinomycetes</taxon>
        <taxon>Kitasatosporales</taxon>
        <taxon>Streptomycetaceae</taxon>
        <taxon>Streptomyces</taxon>
    </lineage>
</organism>
<evidence type="ECO:0000256" key="1">
    <source>
        <dbReference type="SAM" id="MobiDB-lite"/>
    </source>
</evidence>
<evidence type="ECO:0000313" key="4">
    <source>
        <dbReference type="Proteomes" id="UP000634780"/>
    </source>
</evidence>
<dbReference type="PANTHER" id="PTHR46082:SF6">
    <property type="entry name" value="AAA+ ATPASE DOMAIN-CONTAINING PROTEIN-RELATED"/>
    <property type="match status" value="1"/>
</dbReference>
<dbReference type="NCBIfam" id="NF041121">
    <property type="entry name" value="SAV_2336_NTERM"/>
    <property type="match status" value="1"/>
</dbReference>
<sequence length="1453" mass="154363">MTLDRLRDLLAALGPPVTPLDLAEMVWLAERLPPGEAEGEGTAGGGPPAPLGEGSGPGGARTPGLSGGHAPAAGGVEGAGESGGSGDATGGSPGHDGHDGHDAPGPARAGADAPADGAPGPARTALHLPRGPARPGTDADDVLVPAPQALRHELAIQRALRPLKQRVPDRRRRVLDEAATAARAAEHPGSLPWAPVLVPATDRLFSLALVVDTGPAMSVWRPLVRELREAVQRTGAFRDVRVWRLADLGKRVGVRSSSRGPALTPAAVVDPTGRQIVLVLSDCSGPHWWGGRAGPALHLWAGRGPTALLQPLPERLWRRTAAPAVPGRAIAPRAGAPNTALRFTPHDGHARRPAGTVPVPVLELAPEWLADWAGLLMAAGDHHRDTAVTYVGPDARPQDQPLADEGDLPITERILRFHSAASPTAADLAAHVALSVPALPVMRLIQQRVTPGSRPSDLAEVLLSGLLEPVDPARGLYDFVPGARSALLQTLPRPESLAVAELLGRIGAEIEARAGSATSAFRAVVAVAQGAGSRGLGVAGEPFALVSEEALGVLRGRAIPVVERPVEVAGESAVVPPAPAVPAVANVPTRGRSFVGRTSELQRLEADFSGTGDSADRLRVVVVHGMAGVGKTELAAEWVRSRPGGSRWWVRADSREEIDEGLHVMGRALNPAVVPALPRSAGIEWTVRWLASHADWVLVLDDVRDSSEVRELLARLDSGGRVLVTTRNTAGWGSMLHEGLDVALKSLPLSALQLPEAVELLRTRAGAGAVLDGAAALCEELDCHPAAVVRAAADIARTGMSVAEYRTLIGRRPGHEETSLLPRVVRASKDPLAARLLNMLAWLAPDPVPRSVVSRMAGVRELGSALRLLEGLDLVSVDDEVIRVRPGVQSAVRTADDSTPLRSREAVAWARAEAAVCLANTLPRDPNAVYAWPRWREVLPHVLALAEHVRPEDDSAPLASSLSLAAGYVLAQGQPDRAVGMLERAVESLRRISGADAPETLAAAGQLAGAYRAAGDVRRAIALYESTVLTLGRALGAGRSETLELRLELAATYLELGSVPEARQQFDAVLQLSRGWHPQFVRHALTARAGLADTLLEDDAQDALSVYEDILAECRRMLGDEHPHTIYVRGKLSAAAHRAGDDARARSAAESTLAACRHVFGHDHLRTIRAMGDLAYVYEGSERLRPRAIEAYEEAVGHSTVVRGASHPGTLALRDRLAALYARDENWQRAIAQYAKLLAVRAAELGEDHPGTLRTVAHLAEAHSCAGSWRRAIALHERVLDAQIRSLGDGHADTWPSYDRLAEAQRGVGNVPEALRLYKRVLDFRTAALGRQHPDTVTTLEAMARVHLDADHLDLALDAYAQALELRRGAQGELHPDTLAAVRRVAWLYAEAGDTESAVVTYRTTVNHCAAVGDVWQAVALLEWAGQHVAPALGADHPESLRIREELDHLRRR</sequence>
<dbReference type="Pfam" id="PF00931">
    <property type="entry name" value="NB-ARC"/>
    <property type="match status" value="1"/>
</dbReference>
<protein>
    <submittedName>
        <fullName evidence="3">ATP-binding protein</fullName>
    </submittedName>
</protein>
<dbReference type="SMART" id="SM00028">
    <property type="entry name" value="TPR"/>
    <property type="match status" value="4"/>
</dbReference>
<feature type="compositionally biased region" description="Gly residues" evidence="1">
    <location>
        <begin position="75"/>
        <end position="94"/>
    </location>
</feature>
<feature type="region of interest" description="Disordered" evidence="1">
    <location>
        <begin position="33"/>
        <end position="141"/>
    </location>
</feature>
<dbReference type="Proteomes" id="UP000634780">
    <property type="component" value="Unassembled WGS sequence"/>
</dbReference>
<name>A0ABS0X556_9ACTN</name>
<dbReference type="InterPro" id="IPR047738">
    <property type="entry name" value="SAV_2336-like_N"/>
</dbReference>
<feature type="compositionally biased region" description="Gly residues" evidence="1">
    <location>
        <begin position="53"/>
        <end position="67"/>
    </location>
</feature>
<evidence type="ECO:0000313" key="3">
    <source>
        <dbReference type="EMBL" id="MBJ3808340.1"/>
    </source>
</evidence>
<dbReference type="InterPro" id="IPR011990">
    <property type="entry name" value="TPR-like_helical_dom_sf"/>
</dbReference>
<dbReference type="Gene3D" id="3.40.50.300">
    <property type="entry name" value="P-loop containing nucleotide triphosphate hydrolases"/>
    <property type="match status" value="1"/>
</dbReference>
<dbReference type="PANTHER" id="PTHR46082">
    <property type="entry name" value="ATP/GTP-BINDING PROTEIN-RELATED"/>
    <property type="match status" value="1"/>
</dbReference>
<dbReference type="GO" id="GO:0005524">
    <property type="term" value="F:ATP binding"/>
    <property type="evidence" value="ECO:0007669"/>
    <property type="project" value="UniProtKB-KW"/>
</dbReference>
<keyword evidence="4" id="KW-1185">Reference proteome</keyword>
<dbReference type="EMBL" id="JAEKOZ010000007">
    <property type="protein sequence ID" value="MBJ3808340.1"/>
    <property type="molecule type" value="Genomic_DNA"/>
</dbReference>
<dbReference type="InterPro" id="IPR002182">
    <property type="entry name" value="NB-ARC"/>
</dbReference>
<dbReference type="Gene3D" id="1.25.40.10">
    <property type="entry name" value="Tetratricopeptide repeat domain"/>
    <property type="match status" value="3"/>
</dbReference>
<dbReference type="RefSeq" id="WP_190115787.1">
    <property type="nucleotide sequence ID" value="NZ_BMVR01000004.1"/>
</dbReference>
<dbReference type="SUPFAM" id="SSF48452">
    <property type="entry name" value="TPR-like"/>
    <property type="match status" value="4"/>
</dbReference>
<dbReference type="InterPro" id="IPR019734">
    <property type="entry name" value="TPR_rpt"/>
</dbReference>
<accession>A0ABS0X556</accession>
<dbReference type="SUPFAM" id="SSF52540">
    <property type="entry name" value="P-loop containing nucleoside triphosphate hydrolases"/>
    <property type="match status" value="1"/>
</dbReference>
<dbReference type="InterPro" id="IPR053137">
    <property type="entry name" value="NLR-like"/>
</dbReference>
<feature type="compositionally biased region" description="Low complexity" evidence="1">
    <location>
        <begin position="103"/>
        <end position="122"/>
    </location>
</feature>
<keyword evidence="3" id="KW-0547">Nucleotide-binding</keyword>
<gene>
    <name evidence="3" type="ORF">JGB26_14660</name>
</gene>